<dbReference type="InterPro" id="IPR052367">
    <property type="entry name" value="Thiosulfate_ST/Rhodanese-like"/>
</dbReference>
<dbReference type="InterPro" id="IPR036873">
    <property type="entry name" value="Rhodanese-like_dom_sf"/>
</dbReference>
<dbReference type="AlphaFoldDB" id="A0A2P7RBB4"/>
<dbReference type="PANTHER" id="PTHR45431:SF3">
    <property type="entry name" value="RHODANESE-LIKE DOMAIN-CONTAINING PROTEIN 15, CHLOROPLASTIC"/>
    <property type="match status" value="1"/>
</dbReference>
<dbReference type="PANTHER" id="PTHR45431">
    <property type="entry name" value="RHODANESE-LIKE DOMAIN-CONTAINING PROTEIN 15, CHLOROPLASTIC"/>
    <property type="match status" value="1"/>
</dbReference>
<protein>
    <recommendedName>
        <fullName evidence="2">Rhodanese domain-containing protein</fullName>
    </recommendedName>
</protein>
<accession>A0A2P7RBB4</accession>
<dbReference type="Pfam" id="PF00581">
    <property type="entry name" value="Rhodanese"/>
    <property type="match status" value="1"/>
</dbReference>
<keyword evidence="1" id="KW-0732">Signal</keyword>
<gene>
    <name evidence="3" type="ORF">C7H85_01365</name>
</gene>
<dbReference type="Gene3D" id="3.40.250.10">
    <property type="entry name" value="Rhodanese-like domain"/>
    <property type="match status" value="1"/>
</dbReference>
<dbReference type="CDD" id="cd00158">
    <property type="entry name" value="RHOD"/>
    <property type="match status" value="1"/>
</dbReference>
<dbReference type="SUPFAM" id="SSF52821">
    <property type="entry name" value="Rhodanese/Cell cycle control phosphatase"/>
    <property type="match status" value="1"/>
</dbReference>
<dbReference type="Proteomes" id="UP000240243">
    <property type="component" value="Unassembled WGS sequence"/>
</dbReference>
<dbReference type="InterPro" id="IPR001763">
    <property type="entry name" value="Rhodanese-like_dom"/>
</dbReference>
<organism evidence="3 4">
    <name type="scientific">Zobellella endophytica</name>
    <dbReference type="NCBI Taxonomy" id="2116700"/>
    <lineage>
        <taxon>Bacteria</taxon>
        <taxon>Pseudomonadati</taxon>
        <taxon>Pseudomonadota</taxon>
        <taxon>Gammaproteobacteria</taxon>
        <taxon>Aeromonadales</taxon>
        <taxon>Aeromonadaceae</taxon>
        <taxon>Zobellella</taxon>
    </lineage>
</organism>
<reference evidence="3 4" key="1">
    <citation type="submission" date="2018-03" db="EMBL/GenBank/DDBJ databases">
        <title>The draft genome of Zobellella sp. 59N8.</title>
        <authorList>
            <person name="Liu L."/>
            <person name="Li L."/>
            <person name="Zhang X."/>
            <person name="Liang L."/>
            <person name="Wang T."/>
        </authorList>
    </citation>
    <scope>NUCLEOTIDE SEQUENCE [LARGE SCALE GENOMIC DNA]</scope>
    <source>
        <strain evidence="3 4">59N8</strain>
    </source>
</reference>
<proteinExistence type="predicted"/>
<comment type="caution">
    <text evidence="3">The sequence shown here is derived from an EMBL/GenBank/DDBJ whole genome shotgun (WGS) entry which is preliminary data.</text>
</comment>
<dbReference type="PROSITE" id="PS50206">
    <property type="entry name" value="RHODANESE_3"/>
    <property type="match status" value="1"/>
</dbReference>
<name>A0A2P7RBB4_9GAMM</name>
<dbReference type="EMBL" id="PXYG01000001">
    <property type="protein sequence ID" value="PSJ47511.1"/>
    <property type="molecule type" value="Genomic_DNA"/>
</dbReference>
<feature type="signal peptide" evidence="1">
    <location>
        <begin position="1"/>
        <end position="22"/>
    </location>
</feature>
<evidence type="ECO:0000256" key="1">
    <source>
        <dbReference type="SAM" id="SignalP"/>
    </source>
</evidence>
<keyword evidence="4" id="KW-1185">Reference proteome</keyword>
<dbReference type="OrthoDB" id="9814704at2"/>
<dbReference type="SMART" id="SM00450">
    <property type="entry name" value="RHOD"/>
    <property type="match status" value="1"/>
</dbReference>
<evidence type="ECO:0000313" key="4">
    <source>
        <dbReference type="Proteomes" id="UP000240243"/>
    </source>
</evidence>
<feature type="chain" id="PRO_5015168992" description="Rhodanese domain-containing protein" evidence="1">
    <location>
        <begin position="23"/>
        <end position="119"/>
    </location>
</feature>
<sequence length="119" mass="13244">MYPMKNWMAALLLLCLSPLALAAEPVWIDVRTAEEYRQEHLPDAVNIPHTRIARGVTELYPDKQTPLNLYCRSGNRSQMAREALQALGYRNVVDHGALETLKAAGMETRSAAEQGEPAP</sequence>
<evidence type="ECO:0000313" key="3">
    <source>
        <dbReference type="EMBL" id="PSJ47511.1"/>
    </source>
</evidence>
<feature type="domain" description="Rhodanese" evidence="2">
    <location>
        <begin position="21"/>
        <end position="110"/>
    </location>
</feature>
<evidence type="ECO:0000259" key="2">
    <source>
        <dbReference type="PROSITE" id="PS50206"/>
    </source>
</evidence>